<dbReference type="AlphaFoldDB" id="A0A418YWH0"/>
<feature type="region of interest" description="Disordered" evidence="1">
    <location>
        <begin position="1"/>
        <end position="32"/>
    </location>
</feature>
<proteinExistence type="predicted"/>
<evidence type="ECO:0008006" key="4">
    <source>
        <dbReference type="Google" id="ProtNLM"/>
    </source>
</evidence>
<dbReference type="Proteomes" id="UP000283469">
    <property type="component" value="Unassembled WGS sequence"/>
</dbReference>
<name>A0A418YWH0_9SPHN</name>
<evidence type="ECO:0000313" key="3">
    <source>
        <dbReference type="Proteomes" id="UP000283469"/>
    </source>
</evidence>
<dbReference type="RefSeq" id="WP_119744368.1">
    <property type="nucleotide sequence ID" value="NZ_QVRA01000003.1"/>
</dbReference>
<evidence type="ECO:0000256" key="1">
    <source>
        <dbReference type="SAM" id="MobiDB-lite"/>
    </source>
</evidence>
<gene>
    <name evidence="2" type="ORF">D0Z70_05235</name>
</gene>
<keyword evidence="3" id="KW-1185">Reference proteome</keyword>
<organism evidence="2 3">
    <name type="scientific">Sphingobium terrigena</name>
    <dbReference type="NCBI Taxonomy" id="2304063"/>
    <lineage>
        <taxon>Bacteria</taxon>
        <taxon>Pseudomonadati</taxon>
        <taxon>Pseudomonadota</taxon>
        <taxon>Alphaproteobacteria</taxon>
        <taxon>Sphingomonadales</taxon>
        <taxon>Sphingomonadaceae</taxon>
        <taxon>Sphingobium</taxon>
    </lineage>
</organism>
<comment type="caution">
    <text evidence="2">The sequence shown here is derived from an EMBL/GenBank/DDBJ whole genome shotgun (WGS) entry which is preliminary data.</text>
</comment>
<protein>
    <recommendedName>
        <fullName evidence="4">Terminase</fullName>
    </recommendedName>
</protein>
<dbReference type="EMBL" id="QVRA01000003">
    <property type="protein sequence ID" value="RJG56742.1"/>
    <property type="molecule type" value="Genomic_DNA"/>
</dbReference>
<sequence>MADGVEAQGRDLEPMRRRRAGEDQVQMRAPRKDGWTRDQERLFLQTLATTCNTSEAARVAGVSRTSAYDRRQRNRRFAADWERAMDIGYAEIEAMLMREALFGSESEEIVLDGEGAVKSRKVRRGHDLKLALQLLTRHRDRVLAYRASAAAGKERPDSPAVVRRVRRARDEVERMRAATGT</sequence>
<dbReference type="OrthoDB" id="8480631at2"/>
<reference evidence="2 3" key="1">
    <citation type="submission" date="2018-08" db="EMBL/GenBank/DDBJ databases">
        <title>Sphingobium sp. EO9.</title>
        <authorList>
            <person name="Park Y."/>
            <person name="Kim K.H."/>
            <person name="Jeon C.O."/>
        </authorList>
    </citation>
    <scope>NUCLEOTIDE SEQUENCE [LARGE SCALE GENOMIC DNA]</scope>
    <source>
        <strain evidence="2 3">EO9</strain>
    </source>
</reference>
<accession>A0A418YWH0</accession>
<evidence type="ECO:0000313" key="2">
    <source>
        <dbReference type="EMBL" id="RJG56742.1"/>
    </source>
</evidence>